<proteinExistence type="predicted"/>
<dbReference type="Proteomes" id="UP001163321">
    <property type="component" value="Chromosome 4"/>
</dbReference>
<evidence type="ECO:0000313" key="1">
    <source>
        <dbReference type="EMBL" id="KAI9913213.1"/>
    </source>
</evidence>
<sequence length="108" mass="12423">MQKANRCHFGTEFNPATSYYGLNNETFGNSKKSFSVEEMFRVNERLTGQKFEYDGNPHDFGKPTLSATTTINLTHKRCMYLALVIRHFSTPRPLILVITVDDYPKVDL</sequence>
<comment type="caution">
    <text evidence="1">The sequence shown here is derived from an EMBL/GenBank/DDBJ whole genome shotgun (WGS) entry which is preliminary data.</text>
</comment>
<protein>
    <submittedName>
        <fullName evidence="1">Uncharacterized protein</fullName>
    </submittedName>
</protein>
<organism evidence="1 2">
    <name type="scientific">Peronosclerospora sorghi</name>
    <dbReference type="NCBI Taxonomy" id="230839"/>
    <lineage>
        <taxon>Eukaryota</taxon>
        <taxon>Sar</taxon>
        <taxon>Stramenopiles</taxon>
        <taxon>Oomycota</taxon>
        <taxon>Peronosporomycetes</taxon>
        <taxon>Peronosporales</taxon>
        <taxon>Peronosporaceae</taxon>
        <taxon>Peronosclerospora</taxon>
    </lineage>
</organism>
<reference evidence="1 2" key="1">
    <citation type="journal article" date="2022" name="bioRxiv">
        <title>The genome of the oomycete Peronosclerospora sorghi, a cosmopolitan pathogen of maize and sorghum, is inflated with dispersed pseudogenes.</title>
        <authorList>
            <person name="Fletcher K."/>
            <person name="Martin F."/>
            <person name="Isakeit T."/>
            <person name="Cavanaugh K."/>
            <person name="Magill C."/>
            <person name="Michelmore R."/>
        </authorList>
    </citation>
    <scope>NUCLEOTIDE SEQUENCE [LARGE SCALE GENOMIC DNA]</scope>
    <source>
        <strain evidence="1">P6</strain>
    </source>
</reference>
<evidence type="ECO:0000313" key="2">
    <source>
        <dbReference type="Proteomes" id="UP001163321"/>
    </source>
</evidence>
<accession>A0ACC0W527</accession>
<name>A0ACC0W527_9STRA</name>
<keyword evidence="2" id="KW-1185">Reference proteome</keyword>
<gene>
    <name evidence="1" type="ORF">PsorP6_005913</name>
</gene>
<dbReference type="EMBL" id="CM047583">
    <property type="protein sequence ID" value="KAI9913213.1"/>
    <property type="molecule type" value="Genomic_DNA"/>
</dbReference>